<reference evidence="2 3" key="1">
    <citation type="journal article" date="2018" name="PLoS Genet.">
        <title>Population sequencing reveals clonal diversity and ancestral inbreeding in the grapevine cultivar Chardonnay.</title>
        <authorList>
            <person name="Roach M.J."/>
            <person name="Johnson D.L."/>
            <person name="Bohlmann J."/>
            <person name="van Vuuren H.J."/>
            <person name="Jones S.J."/>
            <person name="Pretorius I.S."/>
            <person name="Schmidt S.A."/>
            <person name="Borneman A.R."/>
        </authorList>
    </citation>
    <scope>NUCLEOTIDE SEQUENCE [LARGE SCALE GENOMIC DNA]</scope>
    <source>
        <strain evidence="3">cv. Chardonnay</strain>
        <tissue evidence="2">Leaf</tissue>
    </source>
</reference>
<evidence type="ECO:0000313" key="3">
    <source>
        <dbReference type="Proteomes" id="UP000288805"/>
    </source>
</evidence>
<name>A0A438FGU3_VITVI</name>
<gene>
    <name evidence="2" type="ORF">CK203_095614</name>
</gene>
<dbReference type="Proteomes" id="UP000288805">
    <property type="component" value="Unassembled WGS sequence"/>
</dbReference>
<proteinExistence type="predicted"/>
<sequence length="144" mass="16062">MAHTIPAARREDEIRIASDVWWQIHFAFAQVVTRSEAPSKLSLAPDLSNHRFSALHQQLLSWVRIPWNIPLAPSTALSQEPVVTLFLEESYLEILGSNEGVPLLDAEGDSVSECFPTRFDFPMEEDEPGCVGSSPTFTPVSRNL</sequence>
<dbReference type="AlphaFoldDB" id="A0A438FGU3"/>
<organism evidence="2 3">
    <name type="scientific">Vitis vinifera</name>
    <name type="common">Grape</name>
    <dbReference type="NCBI Taxonomy" id="29760"/>
    <lineage>
        <taxon>Eukaryota</taxon>
        <taxon>Viridiplantae</taxon>
        <taxon>Streptophyta</taxon>
        <taxon>Embryophyta</taxon>
        <taxon>Tracheophyta</taxon>
        <taxon>Spermatophyta</taxon>
        <taxon>Magnoliopsida</taxon>
        <taxon>eudicotyledons</taxon>
        <taxon>Gunneridae</taxon>
        <taxon>Pentapetalae</taxon>
        <taxon>rosids</taxon>
        <taxon>Vitales</taxon>
        <taxon>Vitaceae</taxon>
        <taxon>Viteae</taxon>
        <taxon>Vitis</taxon>
    </lineage>
</organism>
<dbReference type="EMBL" id="QGNW01000903">
    <property type="protein sequence ID" value="RVW59205.1"/>
    <property type="molecule type" value="Genomic_DNA"/>
</dbReference>
<comment type="caution">
    <text evidence="2">The sequence shown here is derived from an EMBL/GenBank/DDBJ whole genome shotgun (WGS) entry which is preliminary data.</text>
</comment>
<evidence type="ECO:0000256" key="1">
    <source>
        <dbReference type="SAM" id="MobiDB-lite"/>
    </source>
</evidence>
<evidence type="ECO:0000313" key="2">
    <source>
        <dbReference type="EMBL" id="RVW59205.1"/>
    </source>
</evidence>
<feature type="compositionally biased region" description="Polar residues" evidence="1">
    <location>
        <begin position="133"/>
        <end position="144"/>
    </location>
</feature>
<accession>A0A438FGU3</accession>
<protein>
    <submittedName>
        <fullName evidence="2">Uncharacterized protein</fullName>
    </submittedName>
</protein>
<feature type="region of interest" description="Disordered" evidence="1">
    <location>
        <begin position="125"/>
        <end position="144"/>
    </location>
</feature>